<dbReference type="Pfam" id="PF13508">
    <property type="entry name" value="Acetyltransf_7"/>
    <property type="match status" value="1"/>
</dbReference>
<dbReference type="InterPro" id="IPR016181">
    <property type="entry name" value="Acyl_CoA_acyltransferase"/>
</dbReference>
<name>A0ABX1RIA1_9PSEU</name>
<dbReference type="PANTHER" id="PTHR43233:SF1">
    <property type="entry name" value="FAMILY N-ACETYLTRANSFERASE, PUTATIVE (AFU_ORTHOLOGUE AFUA_6G03350)-RELATED"/>
    <property type="match status" value="1"/>
</dbReference>
<dbReference type="EMBL" id="JAAXKY010000065">
    <property type="protein sequence ID" value="NMH79334.1"/>
    <property type="molecule type" value="Genomic_DNA"/>
</dbReference>
<evidence type="ECO:0000313" key="3">
    <source>
        <dbReference type="EMBL" id="NMH79334.1"/>
    </source>
</evidence>
<evidence type="ECO:0000256" key="1">
    <source>
        <dbReference type="SAM" id="MobiDB-lite"/>
    </source>
</evidence>
<dbReference type="PANTHER" id="PTHR43233">
    <property type="entry name" value="FAMILY N-ACETYLTRANSFERASE, PUTATIVE (AFU_ORTHOLOGUE AFUA_6G03350)-RELATED"/>
    <property type="match status" value="1"/>
</dbReference>
<accession>A0ABX1RIA1</accession>
<dbReference type="CDD" id="cd04301">
    <property type="entry name" value="NAT_SF"/>
    <property type="match status" value="1"/>
</dbReference>
<feature type="compositionally biased region" description="Basic and acidic residues" evidence="1">
    <location>
        <begin position="71"/>
        <end position="85"/>
    </location>
</feature>
<dbReference type="SUPFAM" id="SSF55729">
    <property type="entry name" value="Acyl-CoA N-acyltransferases (Nat)"/>
    <property type="match status" value="1"/>
</dbReference>
<gene>
    <name evidence="3" type="ORF">HF577_19835</name>
</gene>
<organism evidence="3 4">
    <name type="scientific">Pseudonocardia xinjiangensis</name>
    <dbReference type="NCBI Taxonomy" id="75289"/>
    <lineage>
        <taxon>Bacteria</taxon>
        <taxon>Bacillati</taxon>
        <taxon>Actinomycetota</taxon>
        <taxon>Actinomycetes</taxon>
        <taxon>Pseudonocardiales</taxon>
        <taxon>Pseudonocardiaceae</taxon>
        <taxon>Pseudonocardia</taxon>
    </lineage>
</organism>
<evidence type="ECO:0000313" key="4">
    <source>
        <dbReference type="Proteomes" id="UP001296706"/>
    </source>
</evidence>
<dbReference type="InterPro" id="IPR053144">
    <property type="entry name" value="Acetyltransferase_Butenolide"/>
</dbReference>
<evidence type="ECO:0000259" key="2">
    <source>
        <dbReference type="PROSITE" id="PS51186"/>
    </source>
</evidence>
<comment type="caution">
    <text evidence="3">The sequence shown here is derived from an EMBL/GenBank/DDBJ whole genome shotgun (WGS) entry which is preliminary data.</text>
</comment>
<dbReference type="PROSITE" id="PS51186">
    <property type="entry name" value="GNAT"/>
    <property type="match status" value="1"/>
</dbReference>
<feature type="domain" description="N-acetyltransferase" evidence="2">
    <location>
        <begin position="105"/>
        <end position="249"/>
    </location>
</feature>
<protein>
    <submittedName>
        <fullName evidence="3">GNAT family N-acetyltransferase</fullName>
    </submittedName>
</protein>
<sequence length="253" mass="27339">MGSGAGEVGAELGGLGVLHQHQCIVDVVGAQIAQPVLGQGGTGVRGERGTEGVVGPEATEEVQQRQGLGHSDLRGGSRSIADHGIRSFPLRPPERRAGTAWQSPPVIFEFGAFELDDDPKRVDRDVVWQFLSTEAYWGRWRERGHVEQQIEGAWRVAAAYETASGRMVGFARAVSDGVSFAYLADVFVEPSARGGGLGVELVRFMVDGGPGRLFRWALHTRDAHTLYERLGFVRPDDSYLERPAALPAPGPAR</sequence>
<dbReference type="Proteomes" id="UP001296706">
    <property type="component" value="Unassembled WGS sequence"/>
</dbReference>
<keyword evidence="4" id="KW-1185">Reference proteome</keyword>
<dbReference type="Gene3D" id="3.40.630.30">
    <property type="match status" value="1"/>
</dbReference>
<feature type="region of interest" description="Disordered" evidence="1">
    <location>
        <begin position="39"/>
        <end position="98"/>
    </location>
</feature>
<proteinExistence type="predicted"/>
<dbReference type="InterPro" id="IPR000182">
    <property type="entry name" value="GNAT_dom"/>
</dbReference>
<reference evidence="3 4" key="1">
    <citation type="submission" date="2020-04" db="EMBL/GenBank/DDBJ databases">
        <authorList>
            <person name="Klaysubun C."/>
            <person name="Duangmal K."/>
            <person name="Lipun K."/>
        </authorList>
    </citation>
    <scope>NUCLEOTIDE SEQUENCE [LARGE SCALE GENOMIC DNA]</scope>
    <source>
        <strain evidence="3 4">JCM 11839</strain>
    </source>
</reference>